<dbReference type="Gene3D" id="3.40.50.410">
    <property type="entry name" value="von Willebrand factor, type A domain"/>
    <property type="match status" value="1"/>
</dbReference>
<proteinExistence type="predicted"/>
<keyword evidence="2" id="KW-1133">Transmembrane helix</keyword>
<dbReference type="InterPro" id="IPR002035">
    <property type="entry name" value="VWF_A"/>
</dbReference>
<dbReference type="PANTHER" id="PTHR10166">
    <property type="entry name" value="VOLTAGE-DEPENDENT CALCIUM CHANNEL SUBUNIT ALPHA-2/DELTA-RELATED"/>
    <property type="match status" value="1"/>
</dbReference>
<feature type="region of interest" description="Disordered" evidence="1">
    <location>
        <begin position="1286"/>
        <end position="1307"/>
    </location>
</feature>
<feature type="domain" description="VWFA" evidence="3">
    <location>
        <begin position="339"/>
        <end position="534"/>
    </location>
</feature>
<organism evidence="4 5">
    <name type="scientific">Dinothrombium tinctorium</name>
    <dbReference type="NCBI Taxonomy" id="1965070"/>
    <lineage>
        <taxon>Eukaryota</taxon>
        <taxon>Metazoa</taxon>
        <taxon>Ecdysozoa</taxon>
        <taxon>Arthropoda</taxon>
        <taxon>Chelicerata</taxon>
        <taxon>Arachnida</taxon>
        <taxon>Acari</taxon>
        <taxon>Acariformes</taxon>
        <taxon>Trombidiformes</taxon>
        <taxon>Prostigmata</taxon>
        <taxon>Anystina</taxon>
        <taxon>Parasitengona</taxon>
        <taxon>Trombidioidea</taxon>
        <taxon>Trombidiidae</taxon>
        <taxon>Dinothrombium</taxon>
    </lineage>
</organism>
<protein>
    <submittedName>
        <fullName evidence="4">VWFA and cache domain-containing protein 1-like protein</fullName>
    </submittedName>
</protein>
<dbReference type="GO" id="GO:0005891">
    <property type="term" value="C:voltage-gated calcium channel complex"/>
    <property type="evidence" value="ECO:0007669"/>
    <property type="project" value="TreeGrafter"/>
</dbReference>
<evidence type="ECO:0000256" key="1">
    <source>
        <dbReference type="SAM" id="MobiDB-lite"/>
    </source>
</evidence>
<evidence type="ECO:0000313" key="4">
    <source>
        <dbReference type="EMBL" id="RWS12904.1"/>
    </source>
</evidence>
<keyword evidence="2" id="KW-0812">Transmembrane</keyword>
<dbReference type="PROSITE" id="PS50234">
    <property type="entry name" value="VWFA"/>
    <property type="match status" value="1"/>
</dbReference>
<dbReference type="PANTHER" id="PTHR10166:SF66">
    <property type="entry name" value="VWFA AND CACHE DOMAIN-CONTAINING PROTEIN CG16868"/>
    <property type="match status" value="1"/>
</dbReference>
<dbReference type="STRING" id="1965070.A0A443RCB7"/>
<dbReference type="Gene3D" id="3.30.450.20">
    <property type="entry name" value="PAS domain"/>
    <property type="match status" value="2"/>
</dbReference>
<accession>A0A443RCB7</accession>
<evidence type="ECO:0000259" key="3">
    <source>
        <dbReference type="PROSITE" id="PS50234"/>
    </source>
</evidence>
<dbReference type="OrthoDB" id="2150145at2759"/>
<evidence type="ECO:0000313" key="5">
    <source>
        <dbReference type="Proteomes" id="UP000285301"/>
    </source>
</evidence>
<evidence type="ECO:0000256" key="2">
    <source>
        <dbReference type="SAM" id="Phobius"/>
    </source>
</evidence>
<dbReference type="InterPro" id="IPR029151">
    <property type="entry name" value="Sensor-like_sf"/>
</dbReference>
<dbReference type="EMBL" id="NCKU01001163">
    <property type="protein sequence ID" value="RWS12904.1"/>
    <property type="molecule type" value="Genomic_DNA"/>
</dbReference>
<dbReference type="GO" id="GO:0005245">
    <property type="term" value="F:voltage-gated calcium channel activity"/>
    <property type="evidence" value="ECO:0007669"/>
    <property type="project" value="TreeGrafter"/>
</dbReference>
<dbReference type="Proteomes" id="UP000285301">
    <property type="component" value="Unassembled WGS sequence"/>
</dbReference>
<gene>
    <name evidence="4" type="ORF">B4U79_05406</name>
</gene>
<keyword evidence="2" id="KW-0472">Membrane</keyword>
<sequence>MVQLRMHANHALSHLFIAWFKYGLCLYSLLVWSSLCLSFELNIASTNYFHKHANSSLRKNEEHLYLMQYSKKHKITPEFEKNDLSNESNLFISNAAKIHHEKSEAKFENDNSSALNSVNLLTEAKVIALRLRKIMNEELFVPKMQELVDSQPFININVDLDTRLNQMVEKMEVKLRSYHQIIEKNGARVQELYKDYLTNGGSSASNSCCSTYLSDLRFDRHFGTRVSRTSSCSITPSLLTKGVFIPGPNLTQEFALNLVNNPTIKWQYFISTWGIFTEYPAYHNDAHCSFQPENHYVFKTSVPKKTANYDENEIGSSNEDVSLRHRDMYLSTVLSTTKHVVLVIDHGSALSSHQLNIAKAVAKQILNSLSHQDKVGLIALSNDVQYPSSDSCLSHQMAFANYETKYHFSRFIETLQRIPDSTNHILGLKKAFEIISNTLNRTSNAQTSEALIVYISRGLLSSLTDAKIIMELISNELSKISYNLVINAYALIDESKPVMYETTFLKDIADQNFKKYKVKNPDKSKIRPGIMVAINSTEHLNFIIKGVYSVLTKAPYTFTQFSLPYWDQYSKDLDITISKAIFHRGHLVGVTGVDISLGDLAEDVINYDLWPHSYAFVIEKTTGTVLMHPTFPRPSQAQEPLMHTDISHLEQYNGFHKIRKQIMREKRGVESLFVNKHSSMLLKSKFSEERITYYWRHVEGSPYILCLVSTSKKQEHHYINVSPLKDASFIYHRLELISSTVRLCKHLKQLASLESSSLFLSPSSFQSPYRFVIESETGENVQRMMAYLNDNSKLIGNPGLKTGVRGDVLLISRLTSFWKKQAELSELSKYIVRRYIATASGAFLVYPAIVIDKQFDPSRRDWYTRALRHPGQIVFTAPYLDSGGAGYIVTISQVIFHSKHSASKNEIAAVMGIDFTLGYFHKVLVEWIPICVEHPIKCFIMDDRGYLVAHPSLVEPTGRGPVEYTHITHKEPLVANDILNHKNFVRKNVCNSFGDRTIQRFYQFNTSLNSILANFVFGEHCAKYHIAPLPGTNIFVGVVNQTCDAATAFCPCSMTDCECPCECPLEMNLCTGHLFDEEDKNPSCVAYPEEINEPLIDRKLFNSLPNCFNIDCAAKQTKSDCMGVVGCEWCQLSYDGITPLKEKFCSYQSKCYRGVLGARTPYIGDGMLLEPTRPTPVAPRSVPEYISGIRPSNMRMSHLDNETDEIEHLQESSPNVAQNNMLLVGFENAAIVSPYRLNPGYRRPPGGDSDHGYSTMTPHEDSEHVGPPFIEPLFISKDKYKTIRGSTQSVTSASSRASSPLPTPLPQAPPITVLTKVPNRGSHFLAHVQVHVVDAN</sequence>
<feature type="compositionally biased region" description="Low complexity" evidence="1">
    <location>
        <begin position="1286"/>
        <end position="1300"/>
    </location>
</feature>
<feature type="region of interest" description="Disordered" evidence="1">
    <location>
        <begin position="1241"/>
        <end position="1267"/>
    </location>
</feature>
<feature type="transmembrane region" description="Helical" evidence="2">
    <location>
        <begin position="12"/>
        <end position="32"/>
    </location>
</feature>
<reference evidence="4 5" key="1">
    <citation type="journal article" date="2018" name="Gigascience">
        <title>Genomes of trombidid mites reveal novel predicted allergens and laterally-transferred genes associated with secondary metabolism.</title>
        <authorList>
            <person name="Dong X."/>
            <person name="Chaisiri K."/>
            <person name="Xia D."/>
            <person name="Armstrong S.D."/>
            <person name="Fang Y."/>
            <person name="Donnelly M.J."/>
            <person name="Kadowaki T."/>
            <person name="McGarry J.W."/>
            <person name="Darby A.C."/>
            <person name="Makepeace B.L."/>
        </authorList>
    </citation>
    <scope>NUCLEOTIDE SEQUENCE [LARGE SCALE GENOMIC DNA]</scope>
    <source>
        <strain evidence="4">UoL-WK</strain>
    </source>
</reference>
<comment type="caution">
    <text evidence="4">The sequence shown here is derived from an EMBL/GenBank/DDBJ whole genome shotgun (WGS) entry which is preliminary data.</text>
</comment>
<keyword evidence="5" id="KW-1185">Reference proteome</keyword>
<dbReference type="SUPFAM" id="SSF103190">
    <property type="entry name" value="Sensory domain-like"/>
    <property type="match status" value="1"/>
</dbReference>
<dbReference type="Pfam" id="PF22673">
    <property type="entry name" value="MCP-like_PDC_1"/>
    <property type="match status" value="2"/>
</dbReference>
<dbReference type="FunFam" id="3.30.450.20:FF:000024">
    <property type="entry name" value="VWFA and cache domain-containing protein 1"/>
    <property type="match status" value="1"/>
</dbReference>
<dbReference type="InterPro" id="IPR051173">
    <property type="entry name" value="Ca_channel_alpha-2/delta"/>
</dbReference>
<dbReference type="SUPFAM" id="SSF53300">
    <property type="entry name" value="vWA-like"/>
    <property type="match status" value="1"/>
</dbReference>
<name>A0A443RCB7_9ACAR</name>
<dbReference type="InterPro" id="IPR036465">
    <property type="entry name" value="vWFA_dom_sf"/>
</dbReference>